<evidence type="ECO:0000313" key="3">
    <source>
        <dbReference type="Proteomes" id="UP000733379"/>
    </source>
</evidence>
<protein>
    <recommendedName>
        <fullName evidence="4">ESX-1 secretion-associated protein EspA/EspE-like domain-containing protein</fullName>
    </recommendedName>
</protein>
<dbReference type="EMBL" id="JAHKNI010000004">
    <property type="protein sequence ID" value="MBU3062544.1"/>
    <property type="molecule type" value="Genomic_DNA"/>
</dbReference>
<dbReference type="RefSeq" id="WP_215917465.1">
    <property type="nucleotide sequence ID" value="NZ_JAHKNI010000004.1"/>
</dbReference>
<reference evidence="1 3" key="1">
    <citation type="submission" date="2021-06" db="EMBL/GenBank/DDBJ databases">
        <title>Actinomycetes sequencing.</title>
        <authorList>
            <person name="Shan Q."/>
        </authorList>
    </citation>
    <scope>NUCLEOTIDE SEQUENCE [LARGE SCALE GENOMIC DNA]</scope>
    <source>
        <strain evidence="1 3">NEAU-G5</strain>
    </source>
</reference>
<gene>
    <name evidence="1" type="ORF">KO481_13550</name>
    <name evidence="2" type="ORF">KO481_29360</name>
</gene>
<evidence type="ECO:0000313" key="2">
    <source>
        <dbReference type="EMBL" id="MBU3065622.1"/>
    </source>
</evidence>
<accession>A0ABS6AWZ8</accession>
<proteinExistence type="predicted"/>
<sequence>MTFAQLMQHAQDITQKAAEMQKGEEYTDSHPVEYFKQQFAFIVPLFEPFSMMPDPANYDPLIEDLKEAMGQVDTGSVPSTQLTSDVSFSNLDLAKITNTDGGYLQGWTGTAAMAFKENFLDTFNLVAGNQFTALSTMKGVLQAHQAMWAAARDNIDKIAEATLDALDNTGGCSPSRAGFVFTVLSAVATVASAVITISTGGATAPIVPVAASAAVGNTVVSGHNSKIGGATAETIISSMQQAVADLRQHIQDVEQSQIADRVTALSAAFAQYEDKLVAVRPALAGMSPKDLGGSDGMGLPPGVG</sequence>
<organism evidence="1 3">
    <name type="scientific">Nocardia albiluteola</name>
    <dbReference type="NCBI Taxonomy" id="2842303"/>
    <lineage>
        <taxon>Bacteria</taxon>
        <taxon>Bacillati</taxon>
        <taxon>Actinomycetota</taxon>
        <taxon>Actinomycetes</taxon>
        <taxon>Mycobacteriales</taxon>
        <taxon>Nocardiaceae</taxon>
        <taxon>Nocardia</taxon>
    </lineage>
</organism>
<evidence type="ECO:0000313" key="1">
    <source>
        <dbReference type="EMBL" id="MBU3062544.1"/>
    </source>
</evidence>
<dbReference type="EMBL" id="JAHKNI010000011">
    <property type="protein sequence ID" value="MBU3065622.1"/>
    <property type="molecule type" value="Genomic_DNA"/>
</dbReference>
<name>A0ABS6AWZ8_9NOCA</name>
<evidence type="ECO:0008006" key="4">
    <source>
        <dbReference type="Google" id="ProtNLM"/>
    </source>
</evidence>
<keyword evidence="3" id="KW-1185">Reference proteome</keyword>
<dbReference type="Proteomes" id="UP000733379">
    <property type="component" value="Unassembled WGS sequence"/>
</dbReference>
<comment type="caution">
    <text evidence="1">The sequence shown here is derived from an EMBL/GenBank/DDBJ whole genome shotgun (WGS) entry which is preliminary data.</text>
</comment>